<feature type="domain" description="FAD-dependent oxidoreductase 2 FAD-binding" evidence="3">
    <location>
        <begin position="6"/>
        <end position="33"/>
    </location>
</feature>
<comment type="caution">
    <text evidence="4">The sequence shown here is derived from an EMBL/GenBank/DDBJ whole genome shotgun (WGS) entry which is preliminary data.</text>
</comment>
<proteinExistence type="predicted"/>
<sequence length="33" mass="3445">MRQWNDVVVVGAGYAGLAAALRLHDAGHNAVVL</sequence>
<keyword evidence="5" id="KW-1185">Reference proteome</keyword>
<gene>
    <name evidence="4" type="ORF">ACFQ1S_17410</name>
</gene>
<accession>A0ABW3M9I5</accession>
<dbReference type="InterPro" id="IPR003953">
    <property type="entry name" value="FAD-dep_OxRdtase_2_FAD-bd"/>
</dbReference>
<evidence type="ECO:0000313" key="5">
    <source>
        <dbReference type="Proteomes" id="UP001597045"/>
    </source>
</evidence>
<dbReference type="Proteomes" id="UP001597045">
    <property type="component" value="Unassembled WGS sequence"/>
</dbReference>
<name>A0ABW3M9I5_9PSEU</name>
<keyword evidence="2" id="KW-0560">Oxidoreductase</keyword>
<dbReference type="Pfam" id="PF00890">
    <property type="entry name" value="FAD_binding_2"/>
    <property type="match status" value="1"/>
</dbReference>
<evidence type="ECO:0000256" key="1">
    <source>
        <dbReference type="ARBA" id="ARBA00022630"/>
    </source>
</evidence>
<keyword evidence="1" id="KW-0285">Flavoprotein</keyword>
<dbReference type="SUPFAM" id="SSF51905">
    <property type="entry name" value="FAD/NAD(P)-binding domain"/>
    <property type="match status" value="1"/>
</dbReference>
<evidence type="ECO:0000313" key="4">
    <source>
        <dbReference type="EMBL" id="MFD1047198.1"/>
    </source>
</evidence>
<protein>
    <submittedName>
        <fullName evidence="4">FAD-binding protein</fullName>
    </submittedName>
</protein>
<organism evidence="4 5">
    <name type="scientific">Kibdelosporangium lantanae</name>
    <dbReference type="NCBI Taxonomy" id="1497396"/>
    <lineage>
        <taxon>Bacteria</taxon>
        <taxon>Bacillati</taxon>
        <taxon>Actinomycetota</taxon>
        <taxon>Actinomycetes</taxon>
        <taxon>Pseudonocardiales</taxon>
        <taxon>Pseudonocardiaceae</taxon>
        <taxon>Kibdelosporangium</taxon>
    </lineage>
</organism>
<reference evidence="5" key="1">
    <citation type="journal article" date="2019" name="Int. J. Syst. Evol. Microbiol.">
        <title>The Global Catalogue of Microorganisms (GCM) 10K type strain sequencing project: providing services to taxonomists for standard genome sequencing and annotation.</title>
        <authorList>
            <consortium name="The Broad Institute Genomics Platform"/>
            <consortium name="The Broad Institute Genome Sequencing Center for Infectious Disease"/>
            <person name="Wu L."/>
            <person name="Ma J."/>
        </authorList>
    </citation>
    <scope>NUCLEOTIDE SEQUENCE [LARGE SCALE GENOMIC DNA]</scope>
    <source>
        <strain evidence="5">JCM 31486</strain>
    </source>
</reference>
<evidence type="ECO:0000256" key="2">
    <source>
        <dbReference type="ARBA" id="ARBA00023002"/>
    </source>
</evidence>
<dbReference type="Gene3D" id="3.50.50.60">
    <property type="entry name" value="FAD/NAD(P)-binding domain"/>
    <property type="match status" value="1"/>
</dbReference>
<evidence type="ECO:0000259" key="3">
    <source>
        <dbReference type="Pfam" id="PF00890"/>
    </source>
</evidence>
<dbReference type="EMBL" id="JBHTIS010000971">
    <property type="protein sequence ID" value="MFD1047198.1"/>
    <property type="molecule type" value="Genomic_DNA"/>
</dbReference>
<dbReference type="InterPro" id="IPR036188">
    <property type="entry name" value="FAD/NAD-bd_sf"/>
</dbReference>
<feature type="non-terminal residue" evidence="4">
    <location>
        <position position="33"/>
    </location>
</feature>